<organism evidence="3 4">
    <name type="scientific">Amaricoccus macauensis</name>
    <dbReference type="NCBI Taxonomy" id="57001"/>
    <lineage>
        <taxon>Bacteria</taxon>
        <taxon>Pseudomonadati</taxon>
        <taxon>Pseudomonadota</taxon>
        <taxon>Alphaproteobacteria</taxon>
        <taxon>Rhodobacterales</taxon>
        <taxon>Paracoccaceae</taxon>
        <taxon>Amaricoccus</taxon>
    </lineage>
</organism>
<dbReference type="PANTHER" id="PTHR12169">
    <property type="entry name" value="ATPASE N2B"/>
    <property type="match status" value="1"/>
</dbReference>
<dbReference type="AlphaFoldDB" id="A0A840SRQ4"/>
<accession>A0A840SRQ4</accession>
<dbReference type="Pfam" id="PF03969">
    <property type="entry name" value="AFG1_ATPase"/>
    <property type="match status" value="1"/>
</dbReference>
<keyword evidence="3" id="KW-0131">Cell cycle</keyword>
<protein>
    <submittedName>
        <fullName evidence="3">Cell division protein ZapE</fullName>
    </submittedName>
</protein>
<evidence type="ECO:0000256" key="1">
    <source>
        <dbReference type="ARBA" id="ARBA00022741"/>
    </source>
</evidence>
<name>A0A840SRQ4_9RHOB</name>
<keyword evidence="1" id="KW-0547">Nucleotide-binding</keyword>
<evidence type="ECO:0000313" key="4">
    <source>
        <dbReference type="Proteomes" id="UP000549457"/>
    </source>
</evidence>
<dbReference type="GO" id="GO:0051301">
    <property type="term" value="P:cell division"/>
    <property type="evidence" value="ECO:0007669"/>
    <property type="project" value="UniProtKB-KW"/>
</dbReference>
<dbReference type="GO" id="GO:0016887">
    <property type="term" value="F:ATP hydrolysis activity"/>
    <property type="evidence" value="ECO:0007669"/>
    <property type="project" value="InterPro"/>
</dbReference>
<evidence type="ECO:0000256" key="2">
    <source>
        <dbReference type="ARBA" id="ARBA00022840"/>
    </source>
</evidence>
<reference evidence="3 4" key="1">
    <citation type="submission" date="2020-08" db="EMBL/GenBank/DDBJ databases">
        <title>Genomic Encyclopedia of Type Strains, Phase IV (KMG-IV): sequencing the most valuable type-strain genomes for metagenomic binning, comparative biology and taxonomic classification.</title>
        <authorList>
            <person name="Goeker M."/>
        </authorList>
    </citation>
    <scope>NUCLEOTIDE SEQUENCE [LARGE SCALE GENOMIC DNA]</scope>
    <source>
        <strain evidence="3 4">DSM 101730</strain>
    </source>
</reference>
<dbReference type="GO" id="GO:0005737">
    <property type="term" value="C:cytoplasm"/>
    <property type="evidence" value="ECO:0007669"/>
    <property type="project" value="TreeGrafter"/>
</dbReference>
<dbReference type="NCBIfam" id="NF040713">
    <property type="entry name" value="ZapE"/>
    <property type="match status" value="1"/>
</dbReference>
<dbReference type="Gene3D" id="3.40.50.300">
    <property type="entry name" value="P-loop containing nucleotide triphosphate hydrolases"/>
    <property type="match status" value="2"/>
</dbReference>
<dbReference type="InterPro" id="IPR027417">
    <property type="entry name" value="P-loop_NTPase"/>
</dbReference>
<comment type="caution">
    <text evidence="3">The sequence shown here is derived from an EMBL/GenBank/DDBJ whole genome shotgun (WGS) entry which is preliminary data.</text>
</comment>
<dbReference type="SUPFAM" id="SSF52540">
    <property type="entry name" value="P-loop containing nucleoside triphosphate hydrolases"/>
    <property type="match status" value="1"/>
</dbReference>
<keyword evidence="4" id="KW-1185">Reference proteome</keyword>
<dbReference type="EMBL" id="JACHFM010000003">
    <property type="protein sequence ID" value="MBB5223245.1"/>
    <property type="molecule type" value="Genomic_DNA"/>
</dbReference>
<dbReference type="Proteomes" id="UP000549457">
    <property type="component" value="Unassembled WGS sequence"/>
</dbReference>
<keyword evidence="3" id="KW-0132">Cell division</keyword>
<keyword evidence="2" id="KW-0067">ATP-binding</keyword>
<sequence>MALYRQRVADGTIEADPAQRLAVEKLQLLWMRLADYNPAKPKRVGLGLFGWGRERIEEKVVPGLYLYGGVGRGKSMLMDLFFETAPVSPKRRVHFHAFMQEVHKGIAAARATGVTDPVRPVADAIADSATLLCFDEMQITDITDAMLVGRLFERLFERGTVIVTTSNRAPDELYKDGLNRNLFLPFIALIKERLEVHELASSVDHRLDRLSGAPVYYAPLGPAATKALDDAWQSLAGGPGHPLDLTVQGRTVTLPAFRNGVGRASFTDLCGKPLGPADYLALAEAVDVLILDDVPTLSRARNNEAKRFVTLVDALYEGKVRLIVSAEAEPDALYLEGAGAFEFERTASRLHEMRSADWPPR</sequence>
<proteinExistence type="predicted"/>
<dbReference type="InterPro" id="IPR005654">
    <property type="entry name" value="ATPase_AFG1-like"/>
</dbReference>
<dbReference type="GO" id="GO:0005524">
    <property type="term" value="F:ATP binding"/>
    <property type="evidence" value="ECO:0007669"/>
    <property type="project" value="UniProtKB-KW"/>
</dbReference>
<evidence type="ECO:0000313" key="3">
    <source>
        <dbReference type="EMBL" id="MBB5223245.1"/>
    </source>
</evidence>
<gene>
    <name evidence="3" type="ORF">HNP73_003192</name>
</gene>
<dbReference type="PANTHER" id="PTHR12169:SF6">
    <property type="entry name" value="AFG1-LIKE ATPASE"/>
    <property type="match status" value="1"/>
</dbReference>